<feature type="compositionally biased region" description="Basic and acidic residues" evidence="2">
    <location>
        <begin position="27"/>
        <end position="45"/>
    </location>
</feature>
<reference evidence="3" key="1">
    <citation type="journal article" date="2020" name="Stud. Mycol.">
        <title>101 Dothideomycetes genomes: a test case for predicting lifestyles and emergence of pathogens.</title>
        <authorList>
            <person name="Haridas S."/>
            <person name="Albert R."/>
            <person name="Binder M."/>
            <person name="Bloem J."/>
            <person name="Labutti K."/>
            <person name="Salamov A."/>
            <person name="Andreopoulos B."/>
            <person name="Baker S."/>
            <person name="Barry K."/>
            <person name="Bills G."/>
            <person name="Bluhm B."/>
            <person name="Cannon C."/>
            <person name="Castanera R."/>
            <person name="Culley D."/>
            <person name="Daum C."/>
            <person name="Ezra D."/>
            <person name="Gonzalez J."/>
            <person name="Henrissat B."/>
            <person name="Kuo A."/>
            <person name="Liang C."/>
            <person name="Lipzen A."/>
            <person name="Lutzoni F."/>
            <person name="Magnuson J."/>
            <person name="Mondo S."/>
            <person name="Nolan M."/>
            <person name="Ohm R."/>
            <person name="Pangilinan J."/>
            <person name="Park H.-J."/>
            <person name="Ramirez L."/>
            <person name="Alfaro M."/>
            <person name="Sun H."/>
            <person name="Tritt A."/>
            <person name="Yoshinaga Y."/>
            <person name="Zwiers L.-H."/>
            <person name="Turgeon B."/>
            <person name="Goodwin S."/>
            <person name="Spatafora J."/>
            <person name="Crous P."/>
            <person name="Grigoriev I."/>
        </authorList>
    </citation>
    <scope>NUCLEOTIDE SEQUENCE</scope>
    <source>
        <strain evidence="3">CBS 122368</strain>
    </source>
</reference>
<sequence length="436" mass="48611">MRDASPQHKSPVANWDQEPPTKKRRSEGRPETRSDKAEQAKELHTSKPSALFKPVKGRDWTLSIAVPGSIIANVQKPDLKTLLAGRIARAAAVFCVDEIVIFDDDPSTIPNYIDTRYRGRSKSKEDILSSIDEADQPWQYPDLFLYHVLSYAECPPYIRMDAKDSRVSLFLQHQNLKWVGLLPSLDMPHHMKSHEWCQYREGVSLGPANPKSISPSKSKLKKSKAKQDASNQQQWTYVKCGLPYPVKIPFKLDPATRVTLKFTDAVEPPSWPNLSKEECETLGVDAVAPSAPREEEGYYWGYNVRRATSLTNVLAECEFENGYDVTIGTSERGVPLTSVLPDAIAPRSPKKPKGVGQLPSEFKHLLIVFGGVAGLEPAVASDPELSEKGLTKETASELFDAWVNLVQGQGSRTIRTEEAVEFGLFGLKPYVDSLYE</sequence>
<gene>
    <name evidence="3" type="ORF">BU26DRAFT_440168</name>
</gene>
<organism evidence="3 4">
    <name type="scientific">Trematosphaeria pertusa</name>
    <dbReference type="NCBI Taxonomy" id="390896"/>
    <lineage>
        <taxon>Eukaryota</taxon>
        <taxon>Fungi</taxon>
        <taxon>Dikarya</taxon>
        <taxon>Ascomycota</taxon>
        <taxon>Pezizomycotina</taxon>
        <taxon>Dothideomycetes</taxon>
        <taxon>Pleosporomycetidae</taxon>
        <taxon>Pleosporales</taxon>
        <taxon>Massarineae</taxon>
        <taxon>Trematosphaeriaceae</taxon>
        <taxon>Trematosphaeria</taxon>
    </lineage>
</organism>
<dbReference type="InterPro" id="IPR012340">
    <property type="entry name" value="NA-bd_OB-fold"/>
</dbReference>
<dbReference type="AlphaFoldDB" id="A0A6A6HUN7"/>
<dbReference type="OrthoDB" id="361029at2759"/>
<evidence type="ECO:0000313" key="3">
    <source>
        <dbReference type="EMBL" id="KAF2241737.1"/>
    </source>
</evidence>
<dbReference type="InterPro" id="IPR029028">
    <property type="entry name" value="Alpha/beta_knot_MTases"/>
</dbReference>
<name>A0A6A6HUN7_9PLEO</name>
<dbReference type="Gene3D" id="3.40.1280.10">
    <property type="match status" value="2"/>
</dbReference>
<evidence type="ECO:0000313" key="4">
    <source>
        <dbReference type="Proteomes" id="UP000800094"/>
    </source>
</evidence>
<evidence type="ECO:0000256" key="1">
    <source>
        <dbReference type="ARBA" id="ARBA00009841"/>
    </source>
</evidence>
<comment type="similarity">
    <text evidence="1">Belongs to the class IV-like SAM-binding methyltransferase superfamily.</text>
</comment>
<dbReference type="PANTHER" id="PTHR12150:SF13">
    <property type="entry name" value="METHYLTRANSFERASE C9ORF114-RELATED"/>
    <property type="match status" value="1"/>
</dbReference>
<dbReference type="InterPro" id="IPR003750">
    <property type="entry name" value="Put_MeTrfase-C9orf114-like"/>
</dbReference>
<feature type="region of interest" description="Disordered" evidence="2">
    <location>
        <begin position="1"/>
        <end position="48"/>
    </location>
</feature>
<protein>
    <submittedName>
        <fullName evidence="3">DUF171-domain-containing protein</fullName>
    </submittedName>
</protein>
<dbReference type="Proteomes" id="UP000800094">
    <property type="component" value="Unassembled WGS sequence"/>
</dbReference>
<dbReference type="RefSeq" id="XP_033676741.1">
    <property type="nucleotide sequence ID" value="XM_033824377.1"/>
</dbReference>
<feature type="region of interest" description="Disordered" evidence="2">
    <location>
        <begin position="207"/>
        <end position="228"/>
    </location>
</feature>
<dbReference type="Pfam" id="PF02598">
    <property type="entry name" value="Methyltrn_RNA_3"/>
    <property type="match status" value="1"/>
</dbReference>
<dbReference type="PANTHER" id="PTHR12150">
    <property type="entry name" value="CLASS IV SAM-BINDING METHYLTRANSFERASE-RELATED"/>
    <property type="match status" value="1"/>
</dbReference>
<dbReference type="EMBL" id="ML987210">
    <property type="protein sequence ID" value="KAF2241737.1"/>
    <property type="molecule type" value="Genomic_DNA"/>
</dbReference>
<dbReference type="GeneID" id="54577707"/>
<proteinExistence type="inferred from homology"/>
<dbReference type="SUPFAM" id="SSF75217">
    <property type="entry name" value="alpha/beta knot"/>
    <property type="match status" value="2"/>
</dbReference>
<dbReference type="CDD" id="cd18086">
    <property type="entry name" value="HsC9orf114-like"/>
    <property type="match status" value="1"/>
</dbReference>
<accession>A0A6A6HUN7</accession>
<dbReference type="InterPro" id="IPR029026">
    <property type="entry name" value="tRNA_m1G_MTases_N"/>
</dbReference>
<keyword evidence="4" id="KW-1185">Reference proteome</keyword>
<evidence type="ECO:0000256" key="2">
    <source>
        <dbReference type="SAM" id="MobiDB-lite"/>
    </source>
</evidence>
<dbReference type="SUPFAM" id="SSF50249">
    <property type="entry name" value="Nucleic acid-binding proteins"/>
    <property type="match status" value="1"/>
</dbReference>